<feature type="repeat" description="WD" evidence="3">
    <location>
        <begin position="383"/>
        <end position="423"/>
    </location>
</feature>
<sequence length="495" mass="54474">MASVSPSTNSTFTKITDLDEDSLAHCARYLSPQDLSNMAMTCKLLKRVAYHDSIWLRFFREQWPQQISFAFSQASGVREAYLGRHTAVQKFQFVDPLIANFYIDARPFSHVLLGKNDIIFSRGSFIHILKIDDFVNGKDCLATLTDHKARITCMRLFAINDASFFRSETQRSENVLVTSSCDHSIRLWWKGSCQRCFRGHSAPVSTLSDRLLADGSSNIFASGGEDGTVRLWSLGTSGKCGQHALKATLYGHQKPVKWMSVAGHKTSLLVTIATDSKIRVWDSTMSSSARSSCCVGMASVSGAPIGIKCHESMVYVAAGSSVVTIDLRTMKVAFTAAICQSQLYSFDILPSKSLVCAGESNRALLWDVRKSQEAMKPEPMSMLDGHNGPVTHVHMDPYKIVTGGPYDFYANIWDVETGLQTNSLICSDPERSNASCGCNAMAVDGCRIVTACSGEEGLVRFRDFTNASCSVSSYEDELGSKFWSKTSYSDTDSDV</sequence>
<dbReference type="PROSITE" id="PS00678">
    <property type="entry name" value="WD_REPEATS_1"/>
    <property type="match status" value="1"/>
</dbReference>
<dbReference type="InterPro" id="IPR036322">
    <property type="entry name" value="WD40_repeat_dom_sf"/>
</dbReference>
<dbReference type="InterPro" id="IPR036047">
    <property type="entry name" value="F-box-like_dom_sf"/>
</dbReference>
<evidence type="ECO:0000256" key="1">
    <source>
        <dbReference type="ARBA" id="ARBA00022574"/>
    </source>
</evidence>
<name>A0AAD3S6A5_NEPGR</name>
<dbReference type="Gene3D" id="2.130.10.10">
    <property type="entry name" value="YVTN repeat-like/Quinoprotein amine dehydrogenase"/>
    <property type="match status" value="2"/>
</dbReference>
<dbReference type="SUPFAM" id="SSF50978">
    <property type="entry name" value="WD40 repeat-like"/>
    <property type="match status" value="1"/>
</dbReference>
<dbReference type="PANTHER" id="PTHR22847">
    <property type="entry name" value="WD40 REPEAT PROTEIN"/>
    <property type="match status" value="1"/>
</dbReference>
<keyword evidence="6" id="KW-1185">Reference proteome</keyword>
<dbReference type="InterPro" id="IPR001680">
    <property type="entry name" value="WD40_rpt"/>
</dbReference>
<dbReference type="Gene3D" id="1.20.1280.50">
    <property type="match status" value="1"/>
</dbReference>
<organism evidence="5 6">
    <name type="scientific">Nepenthes gracilis</name>
    <name type="common">Slender pitcher plant</name>
    <dbReference type="NCBI Taxonomy" id="150966"/>
    <lineage>
        <taxon>Eukaryota</taxon>
        <taxon>Viridiplantae</taxon>
        <taxon>Streptophyta</taxon>
        <taxon>Embryophyta</taxon>
        <taxon>Tracheophyta</taxon>
        <taxon>Spermatophyta</taxon>
        <taxon>Magnoliopsida</taxon>
        <taxon>eudicotyledons</taxon>
        <taxon>Gunneridae</taxon>
        <taxon>Pentapetalae</taxon>
        <taxon>Caryophyllales</taxon>
        <taxon>Nepenthaceae</taxon>
        <taxon>Nepenthes</taxon>
    </lineage>
</organism>
<dbReference type="Proteomes" id="UP001279734">
    <property type="component" value="Unassembled WGS sequence"/>
</dbReference>
<dbReference type="AlphaFoldDB" id="A0AAD3S6A5"/>
<gene>
    <name evidence="5" type="ORF">Nepgr_006981</name>
</gene>
<proteinExistence type="predicted"/>
<feature type="repeat" description="WD" evidence="3">
    <location>
        <begin position="249"/>
        <end position="291"/>
    </location>
</feature>
<evidence type="ECO:0000256" key="3">
    <source>
        <dbReference type="PROSITE-ProRule" id="PRU00221"/>
    </source>
</evidence>
<evidence type="ECO:0000259" key="4">
    <source>
        <dbReference type="Pfam" id="PF12937"/>
    </source>
</evidence>
<protein>
    <recommendedName>
        <fullName evidence="4">F-box domain-containing protein</fullName>
    </recommendedName>
</protein>
<evidence type="ECO:0000256" key="2">
    <source>
        <dbReference type="ARBA" id="ARBA00022737"/>
    </source>
</evidence>
<dbReference type="PANTHER" id="PTHR22847:SF746">
    <property type="entry name" value="OS01G0185400 PROTEIN"/>
    <property type="match status" value="1"/>
</dbReference>
<dbReference type="InterPro" id="IPR019775">
    <property type="entry name" value="WD40_repeat_CS"/>
</dbReference>
<dbReference type="PROSITE" id="PS50082">
    <property type="entry name" value="WD_REPEATS_2"/>
    <property type="match status" value="3"/>
</dbReference>
<dbReference type="InterPro" id="IPR001810">
    <property type="entry name" value="F-box_dom"/>
</dbReference>
<dbReference type="InterPro" id="IPR015943">
    <property type="entry name" value="WD40/YVTN_repeat-like_dom_sf"/>
</dbReference>
<dbReference type="EMBL" id="BSYO01000005">
    <property type="protein sequence ID" value="GMH05141.1"/>
    <property type="molecule type" value="Genomic_DNA"/>
</dbReference>
<keyword evidence="2" id="KW-0677">Repeat</keyword>
<accession>A0AAD3S6A5</accession>
<dbReference type="Pfam" id="PF00400">
    <property type="entry name" value="WD40"/>
    <property type="match status" value="4"/>
</dbReference>
<keyword evidence="1 3" id="KW-0853">WD repeat</keyword>
<evidence type="ECO:0000313" key="6">
    <source>
        <dbReference type="Proteomes" id="UP001279734"/>
    </source>
</evidence>
<dbReference type="SUPFAM" id="SSF81383">
    <property type="entry name" value="F-box domain"/>
    <property type="match status" value="1"/>
</dbReference>
<feature type="repeat" description="WD" evidence="3">
    <location>
        <begin position="197"/>
        <end position="234"/>
    </location>
</feature>
<evidence type="ECO:0000313" key="5">
    <source>
        <dbReference type="EMBL" id="GMH05141.1"/>
    </source>
</evidence>
<comment type="caution">
    <text evidence="5">The sequence shown here is derived from an EMBL/GenBank/DDBJ whole genome shotgun (WGS) entry which is preliminary data.</text>
</comment>
<dbReference type="SMART" id="SM00320">
    <property type="entry name" value="WD40"/>
    <property type="match status" value="5"/>
</dbReference>
<reference evidence="5" key="1">
    <citation type="submission" date="2023-05" db="EMBL/GenBank/DDBJ databases">
        <title>Nepenthes gracilis genome sequencing.</title>
        <authorList>
            <person name="Fukushima K."/>
        </authorList>
    </citation>
    <scope>NUCLEOTIDE SEQUENCE</scope>
    <source>
        <strain evidence="5">SING2019-196</strain>
    </source>
</reference>
<dbReference type="Pfam" id="PF12937">
    <property type="entry name" value="F-box-like"/>
    <property type="match status" value="1"/>
</dbReference>
<feature type="domain" description="F-box" evidence="4">
    <location>
        <begin position="28"/>
        <end position="60"/>
    </location>
</feature>